<dbReference type="Proteomes" id="UP000544872">
    <property type="component" value="Unassembled WGS sequence"/>
</dbReference>
<comment type="caution">
    <text evidence="2">The sequence shown here is derived from an EMBL/GenBank/DDBJ whole genome shotgun (WGS) entry which is preliminary data.</text>
</comment>
<feature type="transmembrane region" description="Helical" evidence="1">
    <location>
        <begin position="38"/>
        <end position="57"/>
    </location>
</feature>
<accession>A0A7X0DKZ4</accession>
<protein>
    <submittedName>
        <fullName evidence="2">ABC-type Na+ efflux pump permease subunit</fullName>
    </submittedName>
</protein>
<proteinExistence type="predicted"/>
<evidence type="ECO:0000313" key="3">
    <source>
        <dbReference type="Proteomes" id="UP000544872"/>
    </source>
</evidence>
<keyword evidence="1" id="KW-1133">Transmembrane helix</keyword>
<gene>
    <name evidence="2" type="ORF">FHS48_000880</name>
</gene>
<dbReference type="AlphaFoldDB" id="A0A7X0DKZ4"/>
<name>A0A7X0DKZ4_NOVIT</name>
<dbReference type="RefSeq" id="WP_184261790.1">
    <property type="nucleotide sequence ID" value="NZ_JACIIX010000002.1"/>
</dbReference>
<dbReference type="EMBL" id="JACIIX010000002">
    <property type="protein sequence ID" value="MBB6209478.1"/>
    <property type="molecule type" value="Genomic_DNA"/>
</dbReference>
<evidence type="ECO:0000313" key="2">
    <source>
        <dbReference type="EMBL" id="MBB6209478.1"/>
    </source>
</evidence>
<reference evidence="2 3" key="1">
    <citation type="submission" date="2020-08" db="EMBL/GenBank/DDBJ databases">
        <title>Genomic Encyclopedia of Type Strains, Phase IV (KMG-IV): sequencing the most valuable type-strain genomes for metagenomic binning, comparative biology and taxonomic classification.</title>
        <authorList>
            <person name="Goeker M."/>
        </authorList>
    </citation>
    <scope>NUCLEOTIDE SEQUENCE [LARGE SCALE GENOMIC DNA]</scope>
    <source>
        <strain evidence="2 3">DSM 11590</strain>
    </source>
</reference>
<evidence type="ECO:0000256" key="1">
    <source>
        <dbReference type="SAM" id="Phobius"/>
    </source>
</evidence>
<organism evidence="2 3">
    <name type="scientific">Novispirillum itersonii</name>
    <name type="common">Aquaspirillum itersonii</name>
    <dbReference type="NCBI Taxonomy" id="189"/>
    <lineage>
        <taxon>Bacteria</taxon>
        <taxon>Pseudomonadati</taxon>
        <taxon>Pseudomonadota</taxon>
        <taxon>Alphaproteobacteria</taxon>
        <taxon>Rhodospirillales</taxon>
        <taxon>Novispirillaceae</taxon>
        <taxon>Novispirillum</taxon>
    </lineage>
</organism>
<feature type="transmembrane region" description="Helical" evidence="1">
    <location>
        <begin position="7"/>
        <end position="26"/>
    </location>
</feature>
<keyword evidence="1" id="KW-0812">Transmembrane</keyword>
<keyword evidence="1" id="KW-0472">Membrane</keyword>
<sequence length="62" mass="6374">MSVTGKTLGIVLIGLVGLLVYLGIYIGSVYGLGIAHSVIYFGLAMTAIMLLVTTALASGKEE</sequence>
<keyword evidence="3" id="KW-1185">Reference proteome</keyword>